<organism evidence="3">
    <name type="scientific">Haemonchus placei</name>
    <name type="common">Barber's pole worm</name>
    <dbReference type="NCBI Taxonomy" id="6290"/>
    <lineage>
        <taxon>Eukaryota</taxon>
        <taxon>Metazoa</taxon>
        <taxon>Ecdysozoa</taxon>
        <taxon>Nematoda</taxon>
        <taxon>Chromadorea</taxon>
        <taxon>Rhabditida</taxon>
        <taxon>Rhabditina</taxon>
        <taxon>Rhabditomorpha</taxon>
        <taxon>Strongyloidea</taxon>
        <taxon>Trichostrongylidae</taxon>
        <taxon>Haemonchus</taxon>
    </lineage>
</organism>
<gene>
    <name evidence="1" type="ORF">HPLM_LOCUS19520</name>
</gene>
<dbReference type="Proteomes" id="UP000268014">
    <property type="component" value="Unassembled WGS sequence"/>
</dbReference>
<reference evidence="3" key="1">
    <citation type="submission" date="2017-02" db="UniProtKB">
        <authorList>
            <consortium name="WormBaseParasite"/>
        </authorList>
    </citation>
    <scope>IDENTIFICATION</scope>
</reference>
<dbReference type="EMBL" id="UZAF01021384">
    <property type="protein sequence ID" value="VDO77749.1"/>
    <property type="molecule type" value="Genomic_DNA"/>
</dbReference>
<protein>
    <submittedName>
        <fullName evidence="3">LisH domain-containing protein</fullName>
    </submittedName>
</protein>
<proteinExistence type="predicted"/>
<evidence type="ECO:0000313" key="1">
    <source>
        <dbReference type="EMBL" id="VDO77749.1"/>
    </source>
</evidence>
<name>A0A0N4X586_HAEPC</name>
<dbReference type="WBParaSite" id="HPLM_0001952801-mRNA-1">
    <property type="protein sequence ID" value="HPLM_0001952801-mRNA-1"/>
    <property type="gene ID" value="HPLM_0001952801"/>
</dbReference>
<keyword evidence="2" id="KW-1185">Reference proteome</keyword>
<sequence>MTPPPSRHTSTVYSCVFARETVAPILHVMHANTLQERVIHELASAALHHPTCFSDIAPADKHLVRLIVQFLKIKSYDDCEHLGRVFSHASRRKQQSFGENLSIPGESMEGDRGWLWYVMYRI</sequence>
<evidence type="ECO:0000313" key="3">
    <source>
        <dbReference type="WBParaSite" id="HPLM_0001952801-mRNA-1"/>
    </source>
</evidence>
<accession>A0A0N4X586</accession>
<dbReference type="AlphaFoldDB" id="A0A0N4X586"/>
<reference evidence="1 2" key="2">
    <citation type="submission" date="2018-11" db="EMBL/GenBank/DDBJ databases">
        <authorList>
            <consortium name="Pathogen Informatics"/>
        </authorList>
    </citation>
    <scope>NUCLEOTIDE SEQUENCE [LARGE SCALE GENOMIC DNA]</scope>
    <source>
        <strain evidence="1 2">MHpl1</strain>
    </source>
</reference>
<evidence type="ECO:0000313" key="2">
    <source>
        <dbReference type="Proteomes" id="UP000268014"/>
    </source>
</evidence>